<dbReference type="AlphaFoldDB" id="A0AA37T8Y0"/>
<gene>
    <name evidence="1" type="ORF">GCM10007877_35300</name>
</gene>
<dbReference type="SUPFAM" id="SSF82171">
    <property type="entry name" value="DPP6 N-terminal domain-like"/>
    <property type="match status" value="1"/>
</dbReference>
<dbReference type="Proteomes" id="UP001156870">
    <property type="component" value="Unassembled WGS sequence"/>
</dbReference>
<evidence type="ECO:0000313" key="2">
    <source>
        <dbReference type="Proteomes" id="UP001156870"/>
    </source>
</evidence>
<evidence type="ECO:0008006" key="3">
    <source>
        <dbReference type="Google" id="ProtNLM"/>
    </source>
</evidence>
<reference evidence="1 2" key="1">
    <citation type="journal article" date="2014" name="Int. J. Syst. Evol. Microbiol.">
        <title>Complete genome sequence of Corynebacterium casei LMG S-19264T (=DSM 44701T), isolated from a smear-ripened cheese.</title>
        <authorList>
            <consortium name="US DOE Joint Genome Institute (JGI-PGF)"/>
            <person name="Walter F."/>
            <person name="Albersmeier A."/>
            <person name="Kalinowski J."/>
            <person name="Ruckert C."/>
        </authorList>
    </citation>
    <scope>NUCLEOTIDE SEQUENCE [LARGE SCALE GENOMIC DNA]</scope>
    <source>
        <strain evidence="1 2">NBRC 110095</strain>
    </source>
</reference>
<sequence length="153" mass="17691">MRKYIFIFLLIFSCYLNALEIEDFTREADLLDMDISPDGKYIASVWNKGIKRFVTIKDLSKNNMPQVAFFGGIVERPSRVNWANNERLLVTLKVPVKINVFEKKMNEDGFNPHDYTMYTRTISVDQYGKNAVVLLGGLNRLKKNQIPPAKRVV</sequence>
<name>A0AA37T8Y0_9GAMM</name>
<evidence type="ECO:0000313" key="1">
    <source>
        <dbReference type="EMBL" id="GLS27811.1"/>
    </source>
</evidence>
<protein>
    <recommendedName>
        <fullName evidence="3">S9 family peptidase</fullName>
    </recommendedName>
</protein>
<dbReference type="EMBL" id="BSPD01000091">
    <property type="protein sequence ID" value="GLS27811.1"/>
    <property type="molecule type" value="Genomic_DNA"/>
</dbReference>
<accession>A0AA37T8Y0</accession>
<proteinExistence type="predicted"/>
<comment type="caution">
    <text evidence="1">The sequence shown here is derived from an EMBL/GenBank/DDBJ whole genome shotgun (WGS) entry which is preliminary data.</text>
</comment>
<organism evidence="1 2">
    <name type="scientific">Marinibactrum halimedae</name>
    <dbReference type="NCBI Taxonomy" id="1444977"/>
    <lineage>
        <taxon>Bacteria</taxon>
        <taxon>Pseudomonadati</taxon>
        <taxon>Pseudomonadota</taxon>
        <taxon>Gammaproteobacteria</taxon>
        <taxon>Cellvibrionales</taxon>
        <taxon>Cellvibrionaceae</taxon>
        <taxon>Marinibactrum</taxon>
    </lineage>
</organism>
<keyword evidence="2" id="KW-1185">Reference proteome</keyword>